<feature type="transmembrane region" description="Helical" evidence="1">
    <location>
        <begin position="230"/>
        <end position="249"/>
    </location>
</feature>
<evidence type="ECO:0000313" key="2">
    <source>
        <dbReference type="EMBL" id="CCF82669.1"/>
    </source>
</evidence>
<evidence type="ECO:0000256" key="1">
    <source>
        <dbReference type="SAM" id="Phobius"/>
    </source>
</evidence>
<dbReference type="Proteomes" id="UP000004221">
    <property type="component" value="Unassembled WGS sequence"/>
</dbReference>
<feature type="transmembrane region" description="Helical" evidence="1">
    <location>
        <begin position="136"/>
        <end position="155"/>
    </location>
</feature>
<proteinExistence type="predicted"/>
<name>I4EDA7_9BACT</name>
<keyword evidence="1" id="KW-0812">Transmembrane</keyword>
<accession>I4EDA7</accession>
<feature type="transmembrane region" description="Helical" evidence="1">
    <location>
        <begin position="300"/>
        <end position="319"/>
    </location>
</feature>
<dbReference type="AlphaFoldDB" id="I4EDA7"/>
<dbReference type="RefSeq" id="WP_008474933.1">
    <property type="nucleotide sequence ID" value="NZ_CAGS01000049.1"/>
</dbReference>
<feature type="transmembrane region" description="Helical" evidence="1">
    <location>
        <begin position="35"/>
        <end position="53"/>
    </location>
</feature>
<gene>
    <name evidence="2" type="ORF">NITHO_1420009</name>
</gene>
<evidence type="ECO:0000313" key="3">
    <source>
        <dbReference type="Proteomes" id="UP000004221"/>
    </source>
</evidence>
<feature type="transmembrane region" description="Helical" evidence="1">
    <location>
        <begin position="65"/>
        <end position="86"/>
    </location>
</feature>
<keyword evidence="1" id="KW-0472">Membrane</keyword>
<sequence>MSVRHRGQERGSLWAWLLNGLRLARAEIRLGRYQRGMAIMAAFAAIVSGFEAYTQHLRGAFSHWLMWTPVALTPVVTAAAAAAVFSRRAARRVLPLVSLITLLDGVIGFIFHIRGIQRMPGGIKLGQYNIVMGPPVFAPLLMCTVGALGGVASLLRREKWDLTNERGSVRPLRRRRVADGAESPMARLTFDIAHGRFQQGFALLSVFFALLSGGEAYFEHLRGSFNQRVMWAPVWVTPVMMLAGIGAACSRRIARVVLPVTSAVTFLVGTLGFVLHLRGLWRMPGRLGNFEFKVMLGPPLFAPLLFCAVGLLGLVAALLRREGD</sequence>
<comment type="caution">
    <text evidence="2">The sequence shown here is derived from an EMBL/GenBank/DDBJ whole genome shotgun (WGS) entry which is preliminary data.</text>
</comment>
<feature type="transmembrane region" description="Helical" evidence="1">
    <location>
        <begin position="256"/>
        <end position="280"/>
    </location>
</feature>
<reference evidence="2 3" key="1">
    <citation type="journal article" date="2012" name="ISME J.">
        <title>Nitrification expanded: discovery, physiology and genomics of a nitrite-oxidizing bacterium from the phylum Chloroflexi.</title>
        <authorList>
            <person name="Sorokin D.Y."/>
            <person name="Lucker S."/>
            <person name="Vejmelkova D."/>
            <person name="Kostrikina N.A."/>
            <person name="Kleerebezem R."/>
            <person name="Rijpstra W.I."/>
            <person name="Damste J.S."/>
            <person name="Le Paslier D."/>
            <person name="Muyzer G."/>
            <person name="Wagner M."/>
            <person name="van Loosdrecht M.C."/>
            <person name="Daims H."/>
        </authorList>
    </citation>
    <scope>NUCLEOTIDE SEQUENCE [LARGE SCALE GENOMIC DNA]</scope>
    <source>
        <strain evidence="3">none</strain>
    </source>
</reference>
<protein>
    <submittedName>
        <fullName evidence="2">Putative membrane protein</fullName>
    </submittedName>
</protein>
<organism evidence="2 3">
    <name type="scientific">Nitrolancea hollandica Lb</name>
    <dbReference type="NCBI Taxonomy" id="1129897"/>
    <lineage>
        <taxon>Bacteria</taxon>
        <taxon>Pseudomonadati</taxon>
        <taxon>Thermomicrobiota</taxon>
        <taxon>Thermomicrobia</taxon>
        <taxon>Sphaerobacterales</taxon>
        <taxon>Sphaerobacterineae</taxon>
        <taxon>Sphaerobacteraceae</taxon>
        <taxon>Nitrolancea</taxon>
    </lineage>
</organism>
<dbReference type="EMBL" id="CAGS01000049">
    <property type="protein sequence ID" value="CCF82669.1"/>
    <property type="molecule type" value="Genomic_DNA"/>
</dbReference>
<keyword evidence="3" id="KW-1185">Reference proteome</keyword>
<keyword evidence="1" id="KW-1133">Transmembrane helix</keyword>
<dbReference type="OrthoDB" id="69557at2"/>
<feature type="transmembrane region" description="Helical" evidence="1">
    <location>
        <begin position="93"/>
        <end position="116"/>
    </location>
</feature>
<feature type="transmembrane region" description="Helical" evidence="1">
    <location>
        <begin position="200"/>
        <end position="218"/>
    </location>
</feature>